<protein>
    <recommendedName>
        <fullName evidence="3">non-specific serine/threonine protein kinase</fullName>
        <ecNumber evidence="3">2.7.11.1</ecNumber>
    </recommendedName>
</protein>
<comment type="catalytic activity">
    <reaction evidence="14">
        <text>L-seryl-[protein] + ATP = O-phospho-L-seryl-[protein] + ADP + H(+)</text>
        <dbReference type="Rhea" id="RHEA:17989"/>
        <dbReference type="Rhea" id="RHEA-COMP:9863"/>
        <dbReference type="Rhea" id="RHEA-COMP:11604"/>
        <dbReference type="ChEBI" id="CHEBI:15378"/>
        <dbReference type="ChEBI" id="CHEBI:29999"/>
        <dbReference type="ChEBI" id="CHEBI:30616"/>
        <dbReference type="ChEBI" id="CHEBI:83421"/>
        <dbReference type="ChEBI" id="CHEBI:456216"/>
        <dbReference type="EC" id="2.7.11.1"/>
    </reaction>
</comment>
<evidence type="ECO:0000256" key="8">
    <source>
        <dbReference type="ARBA" id="ARBA00022741"/>
    </source>
</evidence>
<dbReference type="GO" id="GO:0005524">
    <property type="term" value="F:ATP binding"/>
    <property type="evidence" value="ECO:0007669"/>
    <property type="project" value="UniProtKB-UniRule"/>
</dbReference>
<keyword evidence="11 15" id="KW-0067">ATP-binding</keyword>
<dbReference type="InterPro" id="IPR017441">
    <property type="entry name" value="Protein_kinase_ATP_BS"/>
</dbReference>
<dbReference type="InterPro" id="IPR002048">
    <property type="entry name" value="EF_hand_dom"/>
</dbReference>
<dbReference type="InterPro" id="IPR011009">
    <property type="entry name" value="Kinase-like_dom_sf"/>
</dbReference>
<dbReference type="FunFam" id="3.30.200.20:FF:000315">
    <property type="entry name" value="Calcium-dependent protein kinase 3"/>
    <property type="match status" value="1"/>
</dbReference>
<dbReference type="PANTHER" id="PTHR24349">
    <property type="entry name" value="SERINE/THREONINE-PROTEIN KINASE"/>
    <property type="match status" value="1"/>
</dbReference>
<dbReference type="InterPro" id="IPR000719">
    <property type="entry name" value="Prot_kinase_dom"/>
</dbReference>
<comment type="caution">
    <text evidence="19">The sequence shown here is derived from an EMBL/GenBank/DDBJ whole genome shotgun (WGS) entry which is preliminary data.</text>
</comment>
<evidence type="ECO:0000256" key="6">
    <source>
        <dbReference type="ARBA" id="ARBA00022723"/>
    </source>
</evidence>
<dbReference type="EC" id="2.7.11.1" evidence="3"/>
<dbReference type="Proteomes" id="UP000187209">
    <property type="component" value="Unassembled WGS sequence"/>
</dbReference>
<dbReference type="AlphaFoldDB" id="A0A1R2AW38"/>
<evidence type="ECO:0000256" key="16">
    <source>
        <dbReference type="RuleBase" id="RU000304"/>
    </source>
</evidence>
<evidence type="ECO:0000256" key="15">
    <source>
        <dbReference type="PROSITE-ProRule" id="PRU10141"/>
    </source>
</evidence>
<dbReference type="EMBL" id="MPUH01001288">
    <property type="protein sequence ID" value="OMJ68736.1"/>
    <property type="molecule type" value="Genomic_DNA"/>
</dbReference>
<evidence type="ECO:0000256" key="12">
    <source>
        <dbReference type="ARBA" id="ARBA00024334"/>
    </source>
</evidence>
<dbReference type="PROSITE" id="PS00107">
    <property type="entry name" value="PROTEIN_KINASE_ATP"/>
    <property type="match status" value="1"/>
</dbReference>
<dbReference type="CDD" id="cd05117">
    <property type="entry name" value="STKc_CAMK"/>
    <property type="match status" value="1"/>
</dbReference>
<feature type="domain" description="Protein kinase" evidence="17">
    <location>
        <begin position="39"/>
        <end position="296"/>
    </location>
</feature>
<evidence type="ECO:0000313" key="20">
    <source>
        <dbReference type="Proteomes" id="UP000187209"/>
    </source>
</evidence>
<gene>
    <name evidence="19" type="ORF">SteCoe_33732</name>
</gene>
<dbReference type="InterPro" id="IPR050205">
    <property type="entry name" value="CDPK_Ser/Thr_kinases"/>
</dbReference>
<dbReference type="Gene3D" id="1.10.510.10">
    <property type="entry name" value="Transferase(Phosphotransferase) domain 1"/>
    <property type="match status" value="1"/>
</dbReference>
<evidence type="ECO:0000256" key="9">
    <source>
        <dbReference type="ARBA" id="ARBA00022777"/>
    </source>
</evidence>
<keyword evidence="7" id="KW-0677">Repeat</keyword>
<dbReference type="Gene3D" id="1.10.238.10">
    <property type="entry name" value="EF-hand"/>
    <property type="match status" value="2"/>
</dbReference>
<evidence type="ECO:0000256" key="2">
    <source>
        <dbReference type="ARBA" id="ARBA00011245"/>
    </source>
</evidence>
<comment type="cofactor">
    <cofactor evidence="1">
        <name>Mg(2+)</name>
        <dbReference type="ChEBI" id="CHEBI:18420"/>
    </cofactor>
</comment>
<dbReference type="PROSITE" id="PS50011">
    <property type="entry name" value="PROTEIN_KINASE_DOM"/>
    <property type="match status" value="1"/>
</dbReference>
<keyword evidence="9" id="KW-0418">Kinase</keyword>
<evidence type="ECO:0000256" key="13">
    <source>
        <dbReference type="ARBA" id="ARBA00047899"/>
    </source>
</evidence>
<feature type="domain" description="EF-hand" evidence="18">
    <location>
        <begin position="342"/>
        <end position="377"/>
    </location>
</feature>
<feature type="binding site" evidence="15">
    <location>
        <position position="68"/>
    </location>
    <ligand>
        <name>ATP</name>
        <dbReference type="ChEBI" id="CHEBI:30616"/>
    </ligand>
</feature>
<evidence type="ECO:0000259" key="18">
    <source>
        <dbReference type="PROSITE" id="PS50222"/>
    </source>
</evidence>
<dbReference type="SMART" id="SM00220">
    <property type="entry name" value="S_TKc"/>
    <property type="match status" value="1"/>
</dbReference>
<keyword evidence="4 16" id="KW-0723">Serine/threonine-protein kinase</keyword>
<keyword evidence="10" id="KW-0106">Calcium</keyword>
<evidence type="ECO:0000256" key="5">
    <source>
        <dbReference type="ARBA" id="ARBA00022679"/>
    </source>
</evidence>
<keyword evidence="20" id="KW-1185">Reference proteome</keyword>
<keyword evidence="5" id="KW-0808">Transferase</keyword>
<dbReference type="GO" id="GO:0004674">
    <property type="term" value="F:protein serine/threonine kinase activity"/>
    <property type="evidence" value="ECO:0007669"/>
    <property type="project" value="UniProtKB-KW"/>
</dbReference>
<dbReference type="Pfam" id="PF00069">
    <property type="entry name" value="Pkinase"/>
    <property type="match status" value="1"/>
</dbReference>
<dbReference type="SUPFAM" id="SSF47473">
    <property type="entry name" value="EF-hand"/>
    <property type="match status" value="1"/>
</dbReference>
<dbReference type="Gene3D" id="3.30.200.20">
    <property type="entry name" value="Phosphorylase Kinase, domain 1"/>
    <property type="match status" value="1"/>
</dbReference>
<dbReference type="OrthoDB" id="442176at2759"/>
<dbReference type="FunFam" id="1.10.510.10:FF:000571">
    <property type="entry name" value="Maternal embryonic leucine zipper kinase"/>
    <property type="match status" value="1"/>
</dbReference>
<comment type="catalytic activity">
    <reaction evidence="13">
        <text>L-threonyl-[protein] + ATP = O-phospho-L-threonyl-[protein] + ADP + H(+)</text>
        <dbReference type="Rhea" id="RHEA:46608"/>
        <dbReference type="Rhea" id="RHEA-COMP:11060"/>
        <dbReference type="Rhea" id="RHEA-COMP:11605"/>
        <dbReference type="ChEBI" id="CHEBI:15378"/>
        <dbReference type="ChEBI" id="CHEBI:30013"/>
        <dbReference type="ChEBI" id="CHEBI:30616"/>
        <dbReference type="ChEBI" id="CHEBI:61977"/>
        <dbReference type="ChEBI" id="CHEBI:456216"/>
        <dbReference type="EC" id="2.7.11.1"/>
    </reaction>
</comment>
<feature type="domain" description="EF-hand" evidence="18">
    <location>
        <begin position="414"/>
        <end position="449"/>
    </location>
</feature>
<dbReference type="GO" id="GO:0005509">
    <property type="term" value="F:calcium ion binding"/>
    <property type="evidence" value="ECO:0007669"/>
    <property type="project" value="InterPro"/>
</dbReference>
<evidence type="ECO:0000256" key="7">
    <source>
        <dbReference type="ARBA" id="ARBA00022737"/>
    </source>
</evidence>
<dbReference type="InterPro" id="IPR018247">
    <property type="entry name" value="EF_Hand_1_Ca_BS"/>
</dbReference>
<reference evidence="19 20" key="1">
    <citation type="submission" date="2016-11" db="EMBL/GenBank/DDBJ databases">
        <title>The macronuclear genome of Stentor coeruleus: a giant cell with tiny introns.</title>
        <authorList>
            <person name="Slabodnick M."/>
            <person name="Ruby J.G."/>
            <person name="Reiff S.B."/>
            <person name="Swart E.C."/>
            <person name="Gosai S."/>
            <person name="Prabakaran S."/>
            <person name="Witkowska E."/>
            <person name="Larue G.E."/>
            <person name="Fisher S."/>
            <person name="Freeman R.M."/>
            <person name="Gunawardena J."/>
            <person name="Chu W."/>
            <person name="Stover N.A."/>
            <person name="Gregory B.D."/>
            <person name="Nowacki M."/>
            <person name="Derisi J."/>
            <person name="Roy S.W."/>
            <person name="Marshall W.F."/>
            <person name="Sood P."/>
        </authorList>
    </citation>
    <scope>NUCLEOTIDE SEQUENCE [LARGE SCALE GENOMIC DNA]</scope>
    <source>
        <strain evidence="19">WM001</strain>
    </source>
</reference>
<evidence type="ECO:0000256" key="3">
    <source>
        <dbReference type="ARBA" id="ARBA00012513"/>
    </source>
</evidence>
<sequence>MGCGKTKVKVSVVTSTETPRLKIHRTLIRKHTKNFNEEYQSGNKIGTGGFAEVRRCTHKLTGMMRAVKIYYKNQFPADYIASGGLGQEIEILRMIDHPNIVKVYEYFEDEKCFYITMEFCMGGELFDKISTKEKLSESTVCDIMRQLLSVIAYLHEKNIAHRDLKPENILLEDRNEELSLKLADFGNAVIFTKGKLLKGETGTSYYMAPEVVDSEYSEKCDEWSSGVILYMLLSGNPPFTGNNDEEIISNVKKQEFSLEGQEFAKVSDEAKDLIKKLLQPESTRFTAIEALSHLWFLSNPIRKNVRQATLSSVSHNLKNYKSSTALKEAIRAFIISQIITTKDMRPFREVFSVIDEDQDGKINEKDLVAYFAKNMNPNEAETEAQNVFKHMDSETKCLEYSEYLRLTLDSSMIMSRNNLVIAFNMLDVDKTGSVSAEKLMLAIGNSSQDINIWKAVIEEAVRRKDGSIELPQFIELLLHKI</sequence>
<evidence type="ECO:0000256" key="11">
    <source>
        <dbReference type="ARBA" id="ARBA00022840"/>
    </source>
</evidence>
<dbReference type="InterPro" id="IPR011992">
    <property type="entry name" value="EF-hand-dom_pair"/>
</dbReference>
<comment type="similarity">
    <text evidence="12">Belongs to the protein kinase superfamily. Ser/Thr protein kinase family. CDPK subfamily.</text>
</comment>
<dbReference type="PROSITE" id="PS00108">
    <property type="entry name" value="PROTEIN_KINASE_ST"/>
    <property type="match status" value="1"/>
</dbReference>
<dbReference type="PROSITE" id="PS50222">
    <property type="entry name" value="EF_HAND_2"/>
    <property type="match status" value="2"/>
</dbReference>
<dbReference type="SUPFAM" id="SSF56112">
    <property type="entry name" value="Protein kinase-like (PK-like)"/>
    <property type="match status" value="1"/>
</dbReference>
<keyword evidence="6" id="KW-0479">Metal-binding</keyword>
<proteinExistence type="inferred from homology"/>
<dbReference type="InterPro" id="IPR008271">
    <property type="entry name" value="Ser/Thr_kinase_AS"/>
</dbReference>
<evidence type="ECO:0000256" key="14">
    <source>
        <dbReference type="ARBA" id="ARBA00048679"/>
    </source>
</evidence>
<evidence type="ECO:0000259" key="17">
    <source>
        <dbReference type="PROSITE" id="PS50011"/>
    </source>
</evidence>
<evidence type="ECO:0000256" key="4">
    <source>
        <dbReference type="ARBA" id="ARBA00022527"/>
    </source>
</evidence>
<dbReference type="PROSITE" id="PS00018">
    <property type="entry name" value="EF_HAND_1"/>
    <property type="match status" value="1"/>
</dbReference>
<evidence type="ECO:0000313" key="19">
    <source>
        <dbReference type="EMBL" id="OMJ68736.1"/>
    </source>
</evidence>
<name>A0A1R2AW38_9CILI</name>
<evidence type="ECO:0000256" key="10">
    <source>
        <dbReference type="ARBA" id="ARBA00022837"/>
    </source>
</evidence>
<evidence type="ECO:0000256" key="1">
    <source>
        <dbReference type="ARBA" id="ARBA00001946"/>
    </source>
</evidence>
<comment type="subunit">
    <text evidence="2">Monomer.</text>
</comment>
<accession>A0A1R2AW38</accession>
<organism evidence="19 20">
    <name type="scientific">Stentor coeruleus</name>
    <dbReference type="NCBI Taxonomy" id="5963"/>
    <lineage>
        <taxon>Eukaryota</taxon>
        <taxon>Sar</taxon>
        <taxon>Alveolata</taxon>
        <taxon>Ciliophora</taxon>
        <taxon>Postciliodesmatophora</taxon>
        <taxon>Heterotrichea</taxon>
        <taxon>Heterotrichida</taxon>
        <taxon>Stentoridae</taxon>
        <taxon>Stentor</taxon>
    </lineage>
</organism>
<keyword evidence="8 15" id="KW-0547">Nucleotide-binding</keyword>